<comment type="caution">
    <text evidence="3">The sequence shown here is derived from an EMBL/GenBank/DDBJ whole genome shotgun (WGS) entry which is preliminary data.</text>
</comment>
<dbReference type="RefSeq" id="WP_131895073.1">
    <property type="nucleotide sequence ID" value="NZ_SMKU01000093.1"/>
</dbReference>
<feature type="region of interest" description="Disordered" evidence="1">
    <location>
        <begin position="31"/>
        <end position="63"/>
    </location>
</feature>
<feature type="compositionally biased region" description="Low complexity" evidence="1">
    <location>
        <begin position="31"/>
        <end position="41"/>
    </location>
</feature>
<proteinExistence type="predicted"/>
<gene>
    <name evidence="3" type="ORF">E1298_19065</name>
</gene>
<evidence type="ECO:0000313" key="3">
    <source>
        <dbReference type="EMBL" id="TDD85161.1"/>
    </source>
</evidence>
<accession>A0A4R5BFM6</accession>
<dbReference type="EMBL" id="SMKU01000093">
    <property type="protein sequence ID" value="TDD85161.1"/>
    <property type="molecule type" value="Genomic_DNA"/>
</dbReference>
<evidence type="ECO:0000256" key="1">
    <source>
        <dbReference type="SAM" id="MobiDB-lite"/>
    </source>
</evidence>
<protein>
    <submittedName>
        <fullName evidence="3">Uncharacterized protein</fullName>
    </submittedName>
</protein>
<keyword evidence="4" id="KW-1185">Reference proteome</keyword>
<dbReference type="AlphaFoldDB" id="A0A4R5BFM6"/>
<evidence type="ECO:0000313" key="4">
    <source>
        <dbReference type="Proteomes" id="UP000294513"/>
    </source>
</evidence>
<name>A0A4R5BFM6_9ACTN</name>
<sequence>MKGMTTVQRKLSIALSAGAFAGLALAAAPAASAEPGPSGTPTPQIQNTQAPADGQAKSAVKGKNSPVAGCWFKADKPFPVSYDVRSQSRIKNCFGRPTACYMNSYLEKYHPGKHQWYLVAANRKGWGSCKAGRKVIAKYRCGWDRHFTSYYHTVTVALASKNGNNGNVGKAVSKAFASHCH</sequence>
<feature type="signal peptide" evidence="2">
    <location>
        <begin position="1"/>
        <end position="26"/>
    </location>
</feature>
<dbReference type="Proteomes" id="UP000294513">
    <property type="component" value="Unassembled WGS sequence"/>
</dbReference>
<evidence type="ECO:0000256" key="2">
    <source>
        <dbReference type="SAM" id="SignalP"/>
    </source>
</evidence>
<reference evidence="3 4" key="1">
    <citation type="submission" date="2019-03" db="EMBL/GenBank/DDBJ databases">
        <title>Draft genome sequences of novel Actinobacteria.</title>
        <authorList>
            <person name="Sahin N."/>
            <person name="Ay H."/>
            <person name="Saygin H."/>
        </authorList>
    </citation>
    <scope>NUCLEOTIDE SEQUENCE [LARGE SCALE GENOMIC DNA]</scope>
    <source>
        <strain evidence="3 4">H3C3</strain>
    </source>
</reference>
<keyword evidence="2" id="KW-0732">Signal</keyword>
<feature type="chain" id="PRO_5039694894" evidence="2">
    <location>
        <begin position="27"/>
        <end position="181"/>
    </location>
</feature>
<organism evidence="3 4">
    <name type="scientific">Actinomadura rubrisoli</name>
    <dbReference type="NCBI Taxonomy" id="2530368"/>
    <lineage>
        <taxon>Bacteria</taxon>
        <taxon>Bacillati</taxon>
        <taxon>Actinomycetota</taxon>
        <taxon>Actinomycetes</taxon>
        <taxon>Streptosporangiales</taxon>
        <taxon>Thermomonosporaceae</taxon>
        <taxon>Actinomadura</taxon>
    </lineage>
</organism>